<reference evidence="1" key="1">
    <citation type="submission" date="2015-07" db="EMBL/GenBank/DDBJ databases">
        <title>MeaNS - Measles Nucleotide Surveillance Program.</title>
        <authorList>
            <person name="Tran T."/>
            <person name="Druce J."/>
        </authorList>
    </citation>
    <scope>NUCLEOTIDE SEQUENCE</scope>
    <source>
        <strain evidence="1">UCB-OBI-ISO-001</strain>
        <tissue evidence="1">Gonad</tissue>
    </source>
</reference>
<protein>
    <submittedName>
        <fullName evidence="1">Uncharacterized protein</fullName>
    </submittedName>
</protein>
<accession>A0A0L8H740</accession>
<organism evidence="1">
    <name type="scientific">Octopus bimaculoides</name>
    <name type="common">California two-spotted octopus</name>
    <dbReference type="NCBI Taxonomy" id="37653"/>
    <lineage>
        <taxon>Eukaryota</taxon>
        <taxon>Metazoa</taxon>
        <taxon>Spiralia</taxon>
        <taxon>Lophotrochozoa</taxon>
        <taxon>Mollusca</taxon>
        <taxon>Cephalopoda</taxon>
        <taxon>Coleoidea</taxon>
        <taxon>Octopodiformes</taxon>
        <taxon>Octopoda</taxon>
        <taxon>Incirrata</taxon>
        <taxon>Octopodidae</taxon>
        <taxon>Octopus</taxon>
    </lineage>
</organism>
<dbReference type="AlphaFoldDB" id="A0A0L8H740"/>
<dbReference type="EMBL" id="KQ419009">
    <property type="protein sequence ID" value="KOF84914.1"/>
    <property type="molecule type" value="Genomic_DNA"/>
</dbReference>
<sequence>MDKFMMDFSIHNSSPFTPLLTRMAQVRSSLVIVSVSPPSVGHHMSVNAVTKPCLLILPLVRPIATQVIVPPCPW</sequence>
<gene>
    <name evidence="1" type="ORF">OCBIM_22021153mg</name>
</gene>
<name>A0A0L8H740_OCTBM</name>
<proteinExistence type="predicted"/>
<evidence type="ECO:0000313" key="1">
    <source>
        <dbReference type="EMBL" id="KOF84914.1"/>
    </source>
</evidence>